<keyword evidence="2" id="KW-0378">Hydrolase</keyword>
<dbReference type="EMBL" id="CP093326">
    <property type="protein sequence ID" value="UNK45231.1"/>
    <property type="molecule type" value="Genomic_DNA"/>
</dbReference>
<name>A0ABY3W5J7_9MICC</name>
<organism evidence="2 3">
    <name type="scientific">Arthrobacter sulfonylureivorans</name>
    <dbReference type="NCBI Taxonomy" id="2486855"/>
    <lineage>
        <taxon>Bacteria</taxon>
        <taxon>Bacillati</taxon>
        <taxon>Actinomycetota</taxon>
        <taxon>Actinomycetes</taxon>
        <taxon>Micrococcales</taxon>
        <taxon>Micrococcaceae</taxon>
        <taxon>Arthrobacter</taxon>
    </lineage>
</organism>
<dbReference type="PRINTS" id="PR00111">
    <property type="entry name" value="ABHYDROLASE"/>
</dbReference>
<protein>
    <submittedName>
        <fullName evidence="2">Alpha/beta fold hydrolase</fullName>
    </submittedName>
</protein>
<dbReference type="InterPro" id="IPR029058">
    <property type="entry name" value="AB_hydrolase_fold"/>
</dbReference>
<dbReference type="SUPFAM" id="SSF53474">
    <property type="entry name" value="alpha/beta-Hydrolases"/>
    <property type="match status" value="1"/>
</dbReference>
<dbReference type="Pfam" id="PF00561">
    <property type="entry name" value="Abhydrolase_1"/>
    <property type="match status" value="1"/>
</dbReference>
<dbReference type="Proteomes" id="UP000829069">
    <property type="component" value="Chromosome"/>
</dbReference>
<evidence type="ECO:0000313" key="3">
    <source>
        <dbReference type="Proteomes" id="UP000829069"/>
    </source>
</evidence>
<dbReference type="PANTHER" id="PTHR46438:SF11">
    <property type="entry name" value="LIPASE-RELATED"/>
    <property type="match status" value="1"/>
</dbReference>
<evidence type="ECO:0000259" key="1">
    <source>
        <dbReference type="Pfam" id="PF00561"/>
    </source>
</evidence>
<dbReference type="Gene3D" id="3.40.50.1820">
    <property type="entry name" value="alpha/beta hydrolase"/>
    <property type="match status" value="1"/>
</dbReference>
<keyword evidence="3" id="KW-1185">Reference proteome</keyword>
<sequence>MEIQTIPEFTTDEYFGLEDQWLETAPGELTHYHEAGEGTPVLFLHGSGSGVSAAANWWLNLPQLSQKYRTIAIDLLGFGQTIEAPESAFGIKAWVKHIVRVLDSLGIDKTWLVGNSLGGWVAFQFAIDHPERLAGIISMGTGGAPRTKALASHANPTVTPEGIRQALLDFVVDASLVSDELVEARYAASSTEGANERFRRVITARDEDREQLPLDLNVLATLEIPVLLIHGREDRVIPMGRSLQLAEIIPHADLHLFSQCGHWSQVERAEDFNRVVAAYLLTHS</sequence>
<feature type="domain" description="AB hydrolase-1" evidence="1">
    <location>
        <begin position="40"/>
        <end position="268"/>
    </location>
</feature>
<gene>
    <name evidence="2" type="ORF">MNQ99_15000</name>
</gene>
<dbReference type="PANTHER" id="PTHR46438">
    <property type="entry name" value="ALPHA/BETA-HYDROLASES SUPERFAMILY PROTEIN"/>
    <property type="match status" value="1"/>
</dbReference>
<accession>A0ABY3W5J7</accession>
<dbReference type="GO" id="GO:0016787">
    <property type="term" value="F:hydrolase activity"/>
    <property type="evidence" value="ECO:0007669"/>
    <property type="project" value="UniProtKB-KW"/>
</dbReference>
<dbReference type="InterPro" id="IPR000073">
    <property type="entry name" value="AB_hydrolase_1"/>
</dbReference>
<proteinExistence type="predicted"/>
<reference evidence="2 3" key="1">
    <citation type="submission" date="2022-03" db="EMBL/GenBank/DDBJ databases">
        <title>Isotopic signatures of nitrous oxide derived from detoxification processes.</title>
        <authorList>
            <person name="Behrendt U."/>
            <person name="Buchen C."/>
            <person name="Well R."/>
            <person name="Ulrich A."/>
            <person name="Rohe L."/>
            <person name="Kolb S."/>
            <person name="Schloter M."/>
            <person name="Horn M.A."/>
            <person name="Augustin J."/>
        </authorList>
    </citation>
    <scope>NUCLEOTIDE SEQUENCE [LARGE SCALE GENOMIC DNA]</scope>
    <source>
        <strain evidence="2 3">S4-C24</strain>
    </source>
</reference>
<dbReference type="RefSeq" id="WP_241913498.1">
    <property type="nucleotide sequence ID" value="NZ_CP093326.1"/>
</dbReference>
<evidence type="ECO:0000313" key="2">
    <source>
        <dbReference type="EMBL" id="UNK45231.1"/>
    </source>
</evidence>